<evidence type="ECO:0000313" key="2">
    <source>
        <dbReference type="EMBL" id="CAH2228954.1"/>
    </source>
</evidence>
<gene>
    <name evidence="2" type="primary">jg4382</name>
    <name evidence="2" type="ORF">PAEG_LOCUS8454</name>
</gene>
<protein>
    <submittedName>
        <fullName evidence="2">Jg4382 protein</fullName>
    </submittedName>
</protein>
<proteinExistence type="predicted"/>
<evidence type="ECO:0000313" key="3">
    <source>
        <dbReference type="Proteomes" id="UP000838756"/>
    </source>
</evidence>
<dbReference type="Proteomes" id="UP000838756">
    <property type="component" value="Unassembled WGS sequence"/>
</dbReference>
<evidence type="ECO:0000256" key="1">
    <source>
        <dbReference type="SAM" id="MobiDB-lite"/>
    </source>
</evidence>
<sequence>RLAGVIEKSECGKGPGTEEEEEEDSLIINRVSMFIKNS</sequence>
<organism evidence="2 3">
    <name type="scientific">Pararge aegeria aegeria</name>
    <dbReference type="NCBI Taxonomy" id="348720"/>
    <lineage>
        <taxon>Eukaryota</taxon>
        <taxon>Metazoa</taxon>
        <taxon>Ecdysozoa</taxon>
        <taxon>Arthropoda</taxon>
        <taxon>Hexapoda</taxon>
        <taxon>Insecta</taxon>
        <taxon>Pterygota</taxon>
        <taxon>Neoptera</taxon>
        <taxon>Endopterygota</taxon>
        <taxon>Lepidoptera</taxon>
        <taxon>Glossata</taxon>
        <taxon>Ditrysia</taxon>
        <taxon>Papilionoidea</taxon>
        <taxon>Nymphalidae</taxon>
        <taxon>Satyrinae</taxon>
        <taxon>Satyrini</taxon>
        <taxon>Parargina</taxon>
        <taxon>Pararge</taxon>
    </lineage>
</organism>
<comment type="caution">
    <text evidence="2">The sequence shown here is derived from an EMBL/GenBank/DDBJ whole genome shotgun (WGS) entry which is preliminary data.</text>
</comment>
<accession>A0A8S4R3X3</accession>
<keyword evidence="3" id="KW-1185">Reference proteome</keyword>
<dbReference type="AlphaFoldDB" id="A0A8S4R3X3"/>
<dbReference type="EMBL" id="CAKXAJ010024487">
    <property type="protein sequence ID" value="CAH2228954.1"/>
    <property type="molecule type" value="Genomic_DNA"/>
</dbReference>
<feature type="non-terminal residue" evidence="2">
    <location>
        <position position="1"/>
    </location>
</feature>
<feature type="region of interest" description="Disordered" evidence="1">
    <location>
        <begin position="1"/>
        <end position="24"/>
    </location>
</feature>
<reference evidence="2" key="1">
    <citation type="submission" date="2022-03" db="EMBL/GenBank/DDBJ databases">
        <authorList>
            <person name="Lindestad O."/>
        </authorList>
    </citation>
    <scope>NUCLEOTIDE SEQUENCE</scope>
</reference>
<name>A0A8S4R3X3_9NEOP</name>